<feature type="domain" description="C2H2-type" evidence="9">
    <location>
        <begin position="846"/>
        <end position="875"/>
    </location>
</feature>
<feature type="region of interest" description="Disordered" evidence="8">
    <location>
        <begin position="381"/>
        <end position="412"/>
    </location>
</feature>
<dbReference type="PROSITE" id="PS00028">
    <property type="entry name" value="ZINC_FINGER_C2H2_1"/>
    <property type="match status" value="10"/>
</dbReference>
<keyword evidence="4 7" id="KW-0863">Zinc-finger</keyword>
<dbReference type="Gene3D" id="3.30.160.60">
    <property type="entry name" value="Classic Zinc Finger"/>
    <property type="match status" value="8"/>
</dbReference>
<reference evidence="10 11" key="1">
    <citation type="submission" date="2017-12" db="EMBL/GenBank/DDBJ databases">
        <title>Hemimetabolous genomes reveal molecular basis of termite eusociality.</title>
        <authorList>
            <person name="Harrison M.C."/>
            <person name="Jongepier E."/>
            <person name="Robertson H.M."/>
            <person name="Arning N."/>
            <person name="Bitard-Feildel T."/>
            <person name="Chao H."/>
            <person name="Childers C.P."/>
            <person name="Dinh H."/>
            <person name="Doddapaneni H."/>
            <person name="Dugan S."/>
            <person name="Gowin J."/>
            <person name="Greiner C."/>
            <person name="Han Y."/>
            <person name="Hu H."/>
            <person name="Hughes D.S.T."/>
            <person name="Huylmans A.-K."/>
            <person name="Kemena C."/>
            <person name="Kremer L.P.M."/>
            <person name="Lee S.L."/>
            <person name="Lopez-Ezquerra A."/>
            <person name="Mallet L."/>
            <person name="Monroy-Kuhn J.M."/>
            <person name="Moser A."/>
            <person name="Murali S.C."/>
            <person name="Muzny D.M."/>
            <person name="Otani S."/>
            <person name="Piulachs M.-D."/>
            <person name="Poelchau M."/>
            <person name="Qu J."/>
            <person name="Schaub F."/>
            <person name="Wada-Katsumata A."/>
            <person name="Worley K.C."/>
            <person name="Xie Q."/>
            <person name="Ylla G."/>
            <person name="Poulsen M."/>
            <person name="Gibbs R.A."/>
            <person name="Schal C."/>
            <person name="Richards S."/>
            <person name="Belles X."/>
            <person name="Korb J."/>
            <person name="Bornberg-Bauer E."/>
        </authorList>
    </citation>
    <scope>NUCLEOTIDE SEQUENCE [LARGE SCALE GENOMIC DNA]</scope>
    <source>
        <tissue evidence="10">Whole body</tissue>
    </source>
</reference>
<dbReference type="SMART" id="SM00355">
    <property type="entry name" value="ZnF_C2H2"/>
    <property type="match status" value="10"/>
</dbReference>
<evidence type="ECO:0000256" key="4">
    <source>
        <dbReference type="ARBA" id="ARBA00022771"/>
    </source>
</evidence>
<keyword evidence="2" id="KW-0479">Metal-binding</keyword>
<feature type="domain" description="C2H2-type" evidence="9">
    <location>
        <begin position="634"/>
        <end position="663"/>
    </location>
</feature>
<feature type="compositionally biased region" description="Polar residues" evidence="8">
    <location>
        <begin position="1098"/>
        <end position="1112"/>
    </location>
</feature>
<evidence type="ECO:0000256" key="8">
    <source>
        <dbReference type="SAM" id="MobiDB-lite"/>
    </source>
</evidence>
<accession>A0A2J7PJ54</accession>
<protein>
    <recommendedName>
        <fullName evidence="9">C2H2-type domain-containing protein</fullName>
    </recommendedName>
</protein>
<keyword evidence="6" id="KW-0539">Nucleus</keyword>
<dbReference type="FunFam" id="3.30.160.60:FF:000125">
    <property type="entry name" value="Putative zinc finger protein 143"/>
    <property type="match status" value="1"/>
</dbReference>
<name>A0A2J7PJ54_9NEOP</name>
<feature type="compositionally biased region" description="Basic and acidic residues" evidence="8">
    <location>
        <begin position="347"/>
        <end position="359"/>
    </location>
</feature>
<dbReference type="GO" id="GO:0005634">
    <property type="term" value="C:nucleus"/>
    <property type="evidence" value="ECO:0007669"/>
    <property type="project" value="UniProtKB-SubCell"/>
</dbReference>
<feature type="compositionally biased region" description="Polar residues" evidence="8">
    <location>
        <begin position="381"/>
        <end position="394"/>
    </location>
</feature>
<evidence type="ECO:0000259" key="9">
    <source>
        <dbReference type="PROSITE" id="PS50157"/>
    </source>
</evidence>
<dbReference type="PROSITE" id="PS50157">
    <property type="entry name" value="ZINC_FINGER_C2H2_2"/>
    <property type="match status" value="10"/>
</dbReference>
<feature type="domain" description="C2H2-type" evidence="9">
    <location>
        <begin position="816"/>
        <end position="845"/>
    </location>
</feature>
<evidence type="ECO:0000256" key="3">
    <source>
        <dbReference type="ARBA" id="ARBA00022737"/>
    </source>
</evidence>
<keyword evidence="3" id="KW-0677">Repeat</keyword>
<evidence type="ECO:0000313" key="10">
    <source>
        <dbReference type="EMBL" id="PNF16370.1"/>
    </source>
</evidence>
<evidence type="ECO:0000313" key="11">
    <source>
        <dbReference type="Proteomes" id="UP000235965"/>
    </source>
</evidence>
<organism evidence="10 11">
    <name type="scientific">Cryptotermes secundus</name>
    <dbReference type="NCBI Taxonomy" id="105785"/>
    <lineage>
        <taxon>Eukaryota</taxon>
        <taxon>Metazoa</taxon>
        <taxon>Ecdysozoa</taxon>
        <taxon>Arthropoda</taxon>
        <taxon>Hexapoda</taxon>
        <taxon>Insecta</taxon>
        <taxon>Pterygota</taxon>
        <taxon>Neoptera</taxon>
        <taxon>Polyneoptera</taxon>
        <taxon>Dictyoptera</taxon>
        <taxon>Blattodea</taxon>
        <taxon>Blattoidea</taxon>
        <taxon>Termitoidae</taxon>
        <taxon>Kalotermitidae</taxon>
        <taxon>Cryptotermitinae</taxon>
        <taxon>Cryptotermes</taxon>
    </lineage>
</organism>
<dbReference type="InterPro" id="IPR051061">
    <property type="entry name" value="Zinc_finger_trans_reg"/>
</dbReference>
<proteinExistence type="predicted"/>
<evidence type="ECO:0000256" key="1">
    <source>
        <dbReference type="ARBA" id="ARBA00004123"/>
    </source>
</evidence>
<dbReference type="OrthoDB" id="6277246at2759"/>
<dbReference type="PANTHER" id="PTHR46179:SF26">
    <property type="entry name" value="ZINC FINGER PROTEIN 423 HOMOLOG"/>
    <property type="match status" value="1"/>
</dbReference>
<dbReference type="EMBL" id="NEVH01024950">
    <property type="protein sequence ID" value="PNF16370.1"/>
    <property type="molecule type" value="Genomic_DNA"/>
</dbReference>
<dbReference type="GO" id="GO:0008270">
    <property type="term" value="F:zinc ion binding"/>
    <property type="evidence" value="ECO:0007669"/>
    <property type="project" value="UniProtKB-KW"/>
</dbReference>
<keyword evidence="5" id="KW-0862">Zinc</keyword>
<dbReference type="Pfam" id="PF00096">
    <property type="entry name" value="zf-C2H2"/>
    <property type="match status" value="4"/>
</dbReference>
<dbReference type="GO" id="GO:0006357">
    <property type="term" value="P:regulation of transcription by RNA polymerase II"/>
    <property type="evidence" value="ECO:0007669"/>
    <property type="project" value="TreeGrafter"/>
</dbReference>
<comment type="caution">
    <text evidence="10">The sequence shown here is derived from an EMBL/GenBank/DDBJ whole genome shotgun (WGS) entry which is preliminary data.</text>
</comment>
<feature type="domain" description="C2H2-type" evidence="9">
    <location>
        <begin position="756"/>
        <end position="785"/>
    </location>
</feature>
<feature type="domain" description="C2H2-type" evidence="9">
    <location>
        <begin position="786"/>
        <end position="815"/>
    </location>
</feature>
<comment type="subcellular location">
    <subcellularLocation>
        <location evidence="1">Nucleus</location>
    </subcellularLocation>
</comment>
<dbReference type="SUPFAM" id="SSF57667">
    <property type="entry name" value="beta-beta-alpha zinc fingers"/>
    <property type="match status" value="5"/>
</dbReference>
<gene>
    <name evidence="10" type="ORF">B7P43_G10503</name>
</gene>
<feature type="domain" description="C2H2-type" evidence="9">
    <location>
        <begin position="883"/>
        <end position="909"/>
    </location>
</feature>
<feature type="domain" description="C2H2-type" evidence="9">
    <location>
        <begin position="694"/>
        <end position="723"/>
    </location>
</feature>
<feature type="region of interest" description="Disordered" evidence="8">
    <location>
        <begin position="344"/>
        <end position="364"/>
    </location>
</feature>
<evidence type="ECO:0000256" key="5">
    <source>
        <dbReference type="ARBA" id="ARBA00022833"/>
    </source>
</evidence>
<feature type="domain" description="C2H2-type" evidence="9">
    <location>
        <begin position="664"/>
        <end position="693"/>
    </location>
</feature>
<feature type="domain" description="C2H2-type" evidence="9">
    <location>
        <begin position="604"/>
        <end position="633"/>
    </location>
</feature>
<evidence type="ECO:0000256" key="2">
    <source>
        <dbReference type="ARBA" id="ARBA00022723"/>
    </source>
</evidence>
<evidence type="ECO:0000256" key="7">
    <source>
        <dbReference type="PROSITE-ProRule" id="PRU00042"/>
    </source>
</evidence>
<dbReference type="AlphaFoldDB" id="A0A2J7PJ54"/>
<dbReference type="InParanoid" id="A0A2J7PJ54"/>
<dbReference type="InterPro" id="IPR013087">
    <property type="entry name" value="Znf_C2H2_type"/>
</dbReference>
<dbReference type="InterPro" id="IPR036236">
    <property type="entry name" value="Znf_C2H2_sf"/>
</dbReference>
<dbReference type="FunFam" id="3.30.160.60:FF:001102">
    <property type="entry name" value="Transcription factor IIIA"/>
    <property type="match status" value="1"/>
</dbReference>
<dbReference type="Proteomes" id="UP000235965">
    <property type="component" value="Unassembled WGS sequence"/>
</dbReference>
<keyword evidence="11" id="KW-1185">Reference proteome</keyword>
<sequence length="1189" mass="131491">MSCKRILQEDRKGRGQIKYDYDDLSKLCFDKATNSANMCSKTILQEENQDVIRSSRNVEETSELEISTSTNFSLPTQTELTQDIAGENVDDWFKQRTESVSSIDLDVVMKSEGMDTNYLTENIGHNFLSNKDVDMTSIVTNICDIGLGLDIPTNASSRSKNKSITEADCDNVILNSYSTDQDTLLNDLDRSDLLVGNSGINRSHKVELLDTVTSAKQTHSADHVIGPNEGQYTSVEEPSTHMTEDKEFKENLWNGSGITDTQPLIEQYSANGLTDTQPSIENGKEKANWESLSVISKRSVDGDSEKEIDFPELNLITFQIDPSDAMCNINQVETNHKEILVSSTAGDSDKTVRDSEKDISSAPVDLSRKKHTVISTGNNKLMRSIPSTSTSANMSAPVPKNTGLPTSNPRSVLKNPLKISNTAKKSSVLKTPGPFTSTSQTKSADAFGARSVESQQEGSKVAAPIKKAPSMAIIAISTDKSKNTTEIVINSPYGEQVFKGKTTDLMKATSGLWQKLDNNKIQKADQPLSISTAQQPSVLDASIGDQTIQQTTDVPGDMAEEREEYGDPAAEEDQPVMEALADLGIAVDKDNIFCVSTGNGQKFWVCPIKECGRMYPRQSMLKVHILSHFNVRPYRCNFVGCHWSFYTYFKLKRHKETHLKRKDFVCRIKGCERRFTTIYNLNTHQKLHARPLEMVCPVETCGARFQTKRSLELHLKSHDSLHAPYKCLYEGCGKHYYSLNSLNAHSRSHQHKEEEVQCQWEGCGKLFDKPCRLKAHMRSHTGDKPYPCTYPDCGWAFSSASKLKRHQQKHTNERKFQCGIEGCGKSFMRSEHLKEHTLTHVGQRNFQCPYDYCGVKFSAKSSLYVHLKRHSKPSSAAGDKVIYHCPIEKCTRTYTCKSSLRQHMLKFHTPVLANDPSQLDYIALLTGDDDLAALEGLQFSGDMTPAVSGSLSSLNAVSLITQPSVMISGDDGMNSSPPEYISTDFQFPGILPSQICTSGNIGIGCNSGTNSSVVTHVVLAPPDMQNSSFTMSNSSMSACDTNQPDISDAMDQPINIPMFEPISLEMESGARSVHGSARTSFTYQDIVRERDRRKVSASPASTDPMNSSTGTRVPTDVVLGTGLLGSSQDIAQSLLLQDDLPSHHHSLYQEDHMMAVGPGVGEFQVLLLDPASSTRHEFAESTINLRDLE</sequence>
<feature type="domain" description="C2H2-type" evidence="9">
    <location>
        <begin position="725"/>
        <end position="754"/>
    </location>
</feature>
<feature type="compositionally biased region" description="Polar residues" evidence="8">
    <location>
        <begin position="424"/>
        <end position="443"/>
    </location>
</feature>
<dbReference type="PANTHER" id="PTHR46179">
    <property type="entry name" value="ZINC FINGER PROTEIN"/>
    <property type="match status" value="1"/>
</dbReference>
<feature type="region of interest" description="Disordered" evidence="8">
    <location>
        <begin position="1083"/>
        <end position="1113"/>
    </location>
</feature>
<dbReference type="FunFam" id="3.30.160.60:FF:000007">
    <property type="entry name" value="Basic krueppel-like factor 3"/>
    <property type="match status" value="1"/>
</dbReference>
<feature type="region of interest" description="Disordered" evidence="8">
    <location>
        <begin position="424"/>
        <end position="460"/>
    </location>
</feature>
<dbReference type="STRING" id="105785.A0A2J7PJ54"/>
<evidence type="ECO:0000256" key="6">
    <source>
        <dbReference type="ARBA" id="ARBA00023242"/>
    </source>
</evidence>